<feature type="region of interest" description="Disordered" evidence="1">
    <location>
        <begin position="128"/>
        <end position="156"/>
    </location>
</feature>
<evidence type="ECO:0000313" key="2">
    <source>
        <dbReference type="EMBL" id="OAE20527.1"/>
    </source>
</evidence>
<keyword evidence="3" id="KW-1185">Reference proteome</keyword>
<organism evidence="2 3">
    <name type="scientific">Marchantia polymorpha subsp. ruderalis</name>
    <dbReference type="NCBI Taxonomy" id="1480154"/>
    <lineage>
        <taxon>Eukaryota</taxon>
        <taxon>Viridiplantae</taxon>
        <taxon>Streptophyta</taxon>
        <taxon>Embryophyta</taxon>
        <taxon>Marchantiophyta</taxon>
        <taxon>Marchantiopsida</taxon>
        <taxon>Marchantiidae</taxon>
        <taxon>Marchantiales</taxon>
        <taxon>Marchantiaceae</taxon>
        <taxon>Marchantia</taxon>
    </lineage>
</organism>
<evidence type="ECO:0000256" key="1">
    <source>
        <dbReference type="SAM" id="MobiDB-lite"/>
    </source>
</evidence>
<comment type="caution">
    <text evidence="2">The sequence shown here is derived from an EMBL/GenBank/DDBJ whole genome shotgun (WGS) entry which is preliminary data.</text>
</comment>
<dbReference type="Proteomes" id="UP000077202">
    <property type="component" value="Unassembled WGS sequence"/>
</dbReference>
<accession>A0A176VIX4</accession>
<feature type="compositionally biased region" description="Basic and acidic residues" evidence="1">
    <location>
        <begin position="128"/>
        <end position="137"/>
    </location>
</feature>
<feature type="region of interest" description="Disordered" evidence="1">
    <location>
        <begin position="170"/>
        <end position="202"/>
    </location>
</feature>
<dbReference type="AlphaFoldDB" id="A0A176VIX4"/>
<feature type="compositionally biased region" description="Low complexity" evidence="1">
    <location>
        <begin position="179"/>
        <end position="192"/>
    </location>
</feature>
<gene>
    <name evidence="2" type="ORF">AXG93_948s1350</name>
</gene>
<evidence type="ECO:0000313" key="3">
    <source>
        <dbReference type="Proteomes" id="UP000077202"/>
    </source>
</evidence>
<protein>
    <submittedName>
        <fullName evidence="2">Uncharacterized protein</fullName>
    </submittedName>
</protein>
<sequence length="238" mass="25767">MGLHHDLQKASVNMLLNLDEHLLHISAPAVDRLAGQMALTDKALQLTARCDLYEPHARIPVTGVVCVWVRGGREEEEGRKEGREEVQEQQRGVERVGWGELRATAAAAAAALVGWWEGKCAAIGRGCEKEEKEEEAKISSGPDSPRAKESSNQTGRMAGFIRKIFGHFGGKKEDHSRKQPQAQGQWQGQPVQRPEATAPGGFGVKVAVPVEPAVRTPVVSQCTYGNGGVQVVSPEKPL</sequence>
<reference evidence="2" key="1">
    <citation type="submission" date="2016-03" db="EMBL/GenBank/DDBJ databases">
        <title>Mechanisms controlling the formation of the plant cell surface in tip-growing cells are functionally conserved among land plants.</title>
        <authorList>
            <person name="Honkanen S."/>
            <person name="Jones V.A."/>
            <person name="Morieri G."/>
            <person name="Champion C."/>
            <person name="Hetherington A.J."/>
            <person name="Kelly S."/>
            <person name="Saint-Marcoux D."/>
            <person name="Proust H."/>
            <person name="Prescott H."/>
            <person name="Dolan L."/>
        </authorList>
    </citation>
    <scope>NUCLEOTIDE SEQUENCE [LARGE SCALE GENOMIC DNA]</scope>
    <source>
        <tissue evidence="2">Whole gametophyte</tissue>
    </source>
</reference>
<dbReference type="EMBL" id="LVLJ01003603">
    <property type="protein sequence ID" value="OAE20527.1"/>
    <property type="molecule type" value="Genomic_DNA"/>
</dbReference>
<proteinExistence type="predicted"/>
<name>A0A176VIX4_MARPO</name>